<evidence type="ECO:0000256" key="5">
    <source>
        <dbReference type="ARBA" id="ARBA00022679"/>
    </source>
</evidence>
<keyword evidence="4 10" id="KW-0489">Methyltransferase</keyword>
<evidence type="ECO:0000259" key="9">
    <source>
        <dbReference type="Pfam" id="PF00590"/>
    </source>
</evidence>
<feature type="domain" description="Tetrapyrrole methylase" evidence="9">
    <location>
        <begin position="3"/>
        <end position="213"/>
    </location>
</feature>
<accession>A0A317L114</accession>
<dbReference type="SUPFAM" id="SSF53790">
    <property type="entry name" value="Tetrapyrrole methylase"/>
    <property type="match status" value="1"/>
</dbReference>
<dbReference type="EMBL" id="QGTD01000013">
    <property type="protein sequence ID" value="PWU67529.1"/>
    <property type="molecule type" value="Genomic_DNA"/>
</dbReference>
<keyword evidence="7" id="KW-0627">Porphyrin biosynthesis</keyword>
<sequence>MGKVYLVGAGPGDKELITLKGIRAIEEADVILYDRLINQELLNYARSEAELIFCGKEPKLHGVIQDEINRLLVQYGTEGKVITRLKGGDPFIFGRGGEEALVLEKANIPFEVVPGITSGISAPAYAGIPLTHRGLSGSVSFINGSNPESRSLKEWQHIANGTETLCFYMGVRNFPKTAEYLIQAGLEKTTPVAIIHWGTTNKQKTIVGTLETITDRLDEITNPSMIVIGQVVLLHDQLQWFNKQALENAGASSL</sequence>
<evidence type="ECO:0000313" key="10">
    <source>
        <dbReference type="EMBL" id="PWU67529.1"/>
    </source>
</evidence>
<dbReference type="Proteomes" id="UP000245624">
    <property type="component" value="Unassembled WGS sequence"/>
</dbReference>
<evidence type="ECO:0000256" key="1">
    <source>
        <dbReference type="ARBA" id="ARBA00005879"/>
    </source>
</evidence>
<dbReference type="InterPro" id="IPR000878">
    <property type="entry name" value="4pyrrol_Mease"/>
</dbReference>
<protein>
    <recommendedName>
        <fullName evidence="3">Uroporphyrinogen-III C-methyltransferase</fullName>
        <ecNumber evidence="2">2.1.1.107</ecNumber>
    </recommendedName>
    <alternativeName>
        <fullName evidence="8">Uroporphyrinogen III methylase</fullName>
    </alternativeName>
</protein>
<dbReference type="InterPro" id="IPR050161">
    <property type="entry name" value="Siro_Cobalamin_biosynth"/>
</dbReference>
<proteinExistence type="inferred from homology"/>
<evidence type="ECO:0000256" key="4">
    <source>
        <dbReference type="ARBA" id="ARBA00022603"/>
    </source>
</evidence>
<dbReference type="NCBIfam" id="TIGR01469">
    <property type="entry name" value="cobA_cysG_Cterm"/>
    <property type="match status" value="1"/>
</dbReference>
<evidence type="ECO:0000256" key="8">
    <source>
        <dbReference type="ARBA" id="ARBA00079776"/>
    </source>
</evidence>
<name>A0A317L114_9BACI</name>
<dbReference type="GO" id="GO:0019354">
    <property type="term" value="P:siroheme biosynthetic process"/>
    <property type="evidence" value="ECO:0007669"/>
    <property type="project" value="InterPro"/>
</dbReference>
<comment type="similarity">
    <text evidence="1">Belongs to the precorrin methyltransferase family.</text>
</comment>
<evidence type="ECO:0000256" key="6">
    <source>
        <dbReference type="ARBA" id="ARBA00022691"/>
    </source>
</evidence>
<dbReference type="PANTHER" id="PTHR45790:SF3">
    <property type="entry name" value="S-ADENOSYL-L-METHIONINE-DEPENDENT UROPORPHYRINOGEN III METHYLTRANSFERASE, CHLOROPLASTIC"/>
    <property type="match status" value="1"/>
</dbReference>
<evidence type="ECO:0000256" key="2">
    <source>
        <dbReference type="ARBA" id="ARBA00012162"/>
    </source>
</evidence>
<dbReference type="AlphaFoldDB" id="A0A317L114"/>
<dbReference type="InterPro" id="IPR006366">
    <property type="entry name" value="CobA/CysG_C"/>
</dbReference>
<dbReference type="CDD" id="cd11642">
    <property type="entry name" value="SUMT"/>
    <property type="match status" value="1"/>
</dbReference>
<dbReference type="RefSeq" id="WP_109984901.1">
    <property type="nucleotide sequence ID" value="NZ_QGTD01000013.1"/>
</dbReference>
<dbReference type="OrthoDB" id="9815856at2"/>
<dbReference type="InterPro" id="IPR014777">
    <property type="entry name" value="4pyrrole_Mease_sub1"/>
</dbReference>
<dbReference type="EC" id="2.1.1.107" evidence="2"/>
<keyword evidence="6" id="KW-0949">S-adenosyl-L-methionine</keyword>
<dbReference type="PROSITE" id="PS00839">
    <property type="entry name" value="SUMT_1"/>
    <property type="match status" value="1"/>
</dbReference>
<dbReference type="FunFam" id="3.30.950.10:FF:000001">
    <property type="entry name" value="Siroheme synthase"/>
    <property type="match status" value="1"/>
</dbReference>
<keyword evidence="5 10" id="KW-0808">Transferase</keyword>
<gene>
    <name evidence="10" type="primary">cobA</name>
    <name evidence="10" type="ORF">DLJ74_13765</name>
</gene>
<dbReference type="InterPro" id="IPR035996">
    <property type="entry name" value="4pyrrol_Methylase_sf"/>
</dbReference>
<dbReference type="NCBIfam" id="NF004790">
    <property type="entry name" value="PRK06136.1"/>
    <property type="match status" value="1"/>
</dbReference>
<organism evidence="10 11">
    <name type="scientific">Gracilibacillus dipsosauri</name>
    <dbReference type="NCBI Taxonomy" id="178340"/>
    <lineage>
        <taxon>Bacteria</taxon>
        <taxon>Bacillati</taxon>
        <taxon>Bacillota</taxon>
        <taxon>Bacilli</taxon>
        <taxon>Bacillales</taxon>
        <taxon>Bacillaceae</taxon>
        <taxon>Gracilibacillus</taxon>
    </lineage>
</organism>
<reference evidence="10 11" key="1">
    <citation type="submission" date="2018-05" db="EMBL/GenBank/DDBJ databases">
        <title>Genomic analysis of Gracilibacillus dipsosauri DD1 reveals novel features of a salt-tolerant amylase.</title>
        <authorList>
            <person name="Deutch C.E."/>
            <person name="Yang S."/>
        </authorList>
    </citation>
    <scope>NUCLEOTIDE SEQUENCE [LARGE SCALE GENOMIC DNA]</scope>
    <source>
        <strain evidence="10 11">DD1</strain>
    </source>
</reference>
<evidence type="ECO:0000256" key="7">
    <source>
        <dbReference type="ARBA" id="ARBA00023244"/>
    </source>
</evidence>
<dbReference type="Gene3D" id="3.30.950.10">
    <property type="entry name" value="Methyltransferase, Cobalt-precorrin-4 Transmethylase, Domain 2"/>
    <property type="match status" value="1"/>
</dbReference>
<dbReference type="GO" id="GO:0004851">
    <property type="term" value="F:uroporphyrin-III C-methyltransferase activity"/>
    <property type="evidence" value="ECO:0007669"/>
    <property type="project" value="UniProtKB-EC"/>
</dbReference>
<dbReference type="FunFam" id="3.40.1010.10:FF:000001">
    <property type="entry name" value="Siroheme synthase"/>
    <property type="match status" value="1"/>
</dbReference>
<dbReference type="PANTHER" id="PTHR45790">
    <property type="entry name" value="SIROHEME SYNTHASE-RELATED"/>
    <property type="match status" value="1"/>
</dbReference>
<evidence type="ECO:0000313" key="11">
    <source>
        <dbReference type="Proteomes" id="UP000245624"/>
    </source>
</evidence>
<dbReference type="Gene3D" id="3.40.1010.10">
    <property type="entry name" value="Cobalt-precorrin-4 Transmethylase, Domain 1"/>
    <property type="match status" value="1"/>
</dbReference>
<keyword evidence="11" id="KW-1185">Reference proteome</keyword>
<dbReference type="Pfam" id="PF00590">
    <property type="entry name" value="TP_methylase"/>
    <property type="match status" value="1"/>
</dbReference>
<dbReference type="GO" id="GO:0032259">
    <property type="term" value="P:methylation"/>
    <property type="evidence" value="ECO:0007669"/>
    <property type="project" value="UniProtKB-KW"/>
</dbReference>
<dbReference type="InterPro" id="IPR003043">
    <property type="entry name" value="Uropor_MeTrfase_CS"/>
</dbReference>
<dbReference type="InterPro" id="IPR014776">
    <property type="entry name" value="4pyrrole_Mease_sub2"/>
</dbReference>
<comment type="caution">
    <text evidence="10">The sequence shown here is derived from an EMBL/GenBank/DDBJ whole genome shotgun (WGS) entry which is preliminary data.</text>
</comment>
<evidence type="ECO:0000256" key="3">
    <source>
        <dbReference type="ARBA" id="ARBA00018323"/>
    </source>
</evidence>